<name>A0A7X0JEN2_9SPHN</name>
<sequence length="103" mass="11167">MADEARLRVEGGFAHFPGRARDHAVALDDLDPPVRAQLCTLAEAADFFGCAVPDDTPRPDARTYTLGLTLGERTRELRVAEPIRDPALAELVSAVRRLGEGRG</sequence>
<comment type="caution">
    <text evidence="1">The sequence shown here is derived from an EMBL/GenBank/DDBJ whole genome shotgun (WGS) entry which is preliminary data.</text>
</comment>
<dbReference type="Proteomes" id="UP000522313">
    <property type="component" value="Unassembled WGS sequence"/>
</dbReference>
<dbReference type="EMBL" id="JACHBT010000011">
    <property type="protein sequence ID" value="MBB6505257.1"/>
    <property type="molecule type" value="Genomic_DNA"/>
</dbReference>
<gene>
    <name evidence="1" type="ORF">F4693_002245</name>
</gene>
<evidence type="ECO:0000313" key="1">
    <source>
        <dbReference type="EMBL" id="MBB6505257.1"/>
    </source>
</evidence>
<protein>
    <submittedName>
        <fullName evidence="1">Uncharacterized protein</fullName>
    </submittedName>
</protein>
<dbReference type="RefSeq" id="WP_184505966.1">
    <property type="nucleotide sequence ID" value="NZ_JACHBT010000011.1"/>
</dbReference>
<evidence type="ECO:0000313" key="2">
    <source>
        <dbReference type="Proteomes" id="UP000522313"/>
    </source>
</evidence>
<proteinExistence type="predicted"/>
<organism evidence="1 2">
    <name type="scientific">Sphingomonas endophytica</name>
    <dbReference type="NCBI Taxonomy" id="869719"/>
    <lineage>
        <taxon>Bacteria</taxon>
        <taxon>Pseudomonadati</taxon>
        <taxon>Pseudomonadota</taxon>
        <taxon>Alphaproteobacteria</taxon>
        <taxon>Sphingomonadales</taxon>
        <taxon>Sphingomonadaceae</taxon>
        <taxon>Sphingomonas</taxon>
    </lineage>
</organism>
<dbReference type="InterPro" id="IPR049457">
    <property type="entry name" value="Emfourin"/>
</dbReference>
<reference evidence="1 2" key="1">
    <citation type="submission" date="2020-08" db="EMBL/GenBank/DDBJ databases">
        <title>The Agave Microbiome: Exploring the role of microbial communities in plant adaptations to desert environments.</title>
        <authorList>
            <person name="Partida-Martinez L.P."/>
        </authorList>
    </citation>
    <scope>NUCLEOTIDE SEQUENCE [LARGE SCALE GENOMIC DNA]</scope>
    <source>
        <strain evidence="1 2">AS3.13</strain>
    </source>
</reference>
<accession>A0A7X0JEN2</accession>
<dbReference type="Pfam" id="PF20242">
    <property type="entry name" value="Emfourin"/>
    <property type="match status" value="1"/>
</dbReference>
<dbReference type="AlphaFoldDB" id="A0A7X0JEN2"/>
<reference evidence="1 2" key="2">
    <citation type="submission" date="2020-08" db="EMBL/GenBank/DDBJ databases">
        <authorList>
            <person name="Partida-Martinez L."/>
            <person name="Huntemann M."/>
            <person name="Clum A."/>
            <person name="Wang J."/>
            <person name="Palaniappan K."/>
            <person name="Ritter S."/>
            <person name="Chen I.-M."/>
            <person name="Stamatis D."/>
            <person name="Reddy T."/>
            <person name="O'Malley R."/>
            <person name="Daum C."/>
            <person name="Shapiro N."/>
            <person name="Ivanova N."/>
            <person name="Kyrpides N."/>
            <person name="Woyke T."/>
        </authorList>
    </citation>
    <scope>NUCLEOTIDE SEQUENCE [LARGE SCALE GENOMIC DNA]</scope>
    <source>
        <strain evidence="1 2">AS3.13</strain>
    </source>
</reference>